<reference evidence="2" key="1">
    <citation type="journal article" date="2019" name="Int. J. Syst. Evol. Microbiol.">
        <title>The Global Catalogue of Microorganisms (GCM) 10K type strain sequencing project: providing services to taxonomists for standard genome sequencing and annotation.</title>
        <authorList>
            <consortium name="The Broad Institute Genomics Platform"/>
            <consortium name="The Broad Institute Genome Sequencing Center for Infectious Disease"/>
            <person name="Wu L."/>
            <person name="Ma J."/>
        </authorList>
    </citation>
    <scope>NUCLEOTIDE SEQUENCE [LARGE SCALE GENOMIC DNA]</scope>
    <source>
        <strain evidence="2">CCUG 61484</strain>
    </source>
</reference>
<dbReference type="EMBL" id="JBHTHZ010000005">
    <property type="protein sequence ID" value="MFD0793646.1"/>
    <property type="molecule type" value="Genomic_DNA"/>
</dbReference>
<accession>A0ABW3ARF6</accession>
<evidence type="ECO:0000313" key="1">
    <source>
        <dbReference type="EMBL" id="MFD0793646.1"/>
    </source>
</evidence>
<name>A0ABW3ARF6_9SPHI</name>
<evidence type="ECO:0000313" key="2">
    <source>
        <dbReference type="Proteomes" id="UP001597010"/>
    </source>
</evidence>
<keyword evidence="2" id="KW-1185">Reference proteome</keyword>
<dbReference type="Gene3D" id="2.60.40.1120">
    <property type="entry name" value="Carboxypeptidase-like, regulatory domain"/>
    <property type="match status" value="1"/>
</dbReference>
<dbReference type="SUPFAM" id="SSF49464">
    <property type="entry name" value="Carboxypeptidase regulatory domain-like"/>
    <property type="match status" value="1"/>
</dbReference>
<comment type="caution">
    <text evidence="1">The sequence shown here is derived from an EMBL/GenBank/DDBJ whole genome shotgun (WGS) entry which is preliminary data.</text>
</comment>
<dbReference type="InterPro" id="IPR008969">
    <property type="entry name" value="CarboxyPept-like_regulatory"/>
</dbReference>
<organism evidence="1 2">
    <name type="scientific">Mucilaginibacter litoreus</name>
    <dbReference type="NCBI Taxonomy" id="1048221"/>
    <lineage>
        <taxon>Bacteria</taxon>
        <taxon>Pseudomonadati</taxon>
        <taxon>Bacteroidota</taxon>
        <taxon>Sphingobacteriia</taxon>
        <taxon>Sphingobacteriales</taxon>
        <taxon>Sphingobacteriaceae</taxon>
        <taxon>Mucilaginibacter</taxon>
    </lineage>
</organism>
<protein>
    <recommendedName>
        <fullName evidence="3">Carboxypeptidase regulatory-like domain-containing protein</fullName>
    </recommendedName>
</protein>
<evidence type="ECO:0008006" key="3">
    <source>
        <dbReference type="Google" id="ProtNLM"/>
    </source>
</evidence>
<sequence>MNRHSKPLAVLSFISIMCLFSIVSCGKREYKGYIYDKERHIPLKDVSVKYNYQQVKSDKNGYFVIENNNSNEVSDAITFSKKGYKPDTAETIIIHSGETMTERFINGQDTVFLSPVTAVIAQKRNDDDRPKSLGIKWPIISTELQKFYKRDKETGKYTLVIPKGYTLKTYADTGIAFKESPFGYEIKPGDRYLTADQFQLAGMNCKIIVYNVTGENDRPILNIQLNSYNKQGQLQDVLLLDSRFTFEVEYYRDFSIEKSGIIKLKSNQIEHYTYNEQGDITGYINDPQVESSAATYQLQADGKFRKINRLNN</sequence>
<dbReference type="PROSITE" id="PS51257">
    <property type="entry name" value="PROKAR_LIPOPROTEIN"/>
    <property type="match status" value="1"/>
</dbReference>
<gene>
    <name evidence="1" type="ORF">ACFQZX_08455</name>
</gene>
<dbReference type="RefSeq" id="WP_377113746.1">
    <property type="nucleotide sequence ID" value="NZ_JBHTHZ010000005.1"/>
</dbReference>
<dbReference type="Proteomes" id="UP001597010">
    <property type="component" value="Unassembled WGS sequence"/>
</dbReference>
<proteinExistence type="predicted"/>